<dbReference type="OrthoDB" id="9804993at2"/>
<protein>
    <submittedName>
        <fullName evidence="1">Esterase</fullName>
    </submittedName>
</protein>
<dbReference type="Gene3D" id="3.40.50.1820">
    <property type="entry name" value="alpha/beta hydrolase"/>
    <property type="match status" value="1"/>
</dbReference>
<dbReference type="SUPFAM" id="SSF53474">
    <property type="entry name" value="alpha/beta-Hydrolases"/>
    <property type="match status" value="1"/>
</dbReference>
<dbReference type="InterPro" id="IPR010662">
    <property type="entry name" value="RBBP9/YdeN"/>
</dbReference>
<dbReference type="AlphaFoldDB" id="A0A0B5QPU9"/>
<dbReference type="PANTHER" id="PTHR15394:SF3">
    <property type="entry name" value="SERINE HYDROLASE RBBP9"/>
    <property type="match status" value="1"/>
</dbReference>
<dbReference type="KEGG" id="cbei:LF65_03476"/>
<evidence type="ECO:0000313" key="1">
    <source>
        <dbReference type="EMBL" id="AJH00033.1"/>
    </source>
</evidence>
<dbReference type="PANTHER" id="PTHR15394">
    <property type="entry name" value="SERINE HYDROLASE RBBP9"/>
    <property type="match status" value="1"/>
</dbReference>
<dbReference type="EMBL" id="CP010086">
    <property type="protein sequence ID" value="AJH00033.1"/>
    <property type="molecule type" value="Genomic_DNA"/>
</dbReference>
<dbReference type="GO" id="GO:0016787">
    <property type="term" value="F:hydrolase activity"/>
    <property type="evidence" value="ECO:0007669"/>
    <property type="project" value="InterPro"/>
</dbReference>
<evidence type="ECO:0000313" key="2">
    <source>
        <dbReference type="Proteomes" id="UP000031866"/>
    </source>
</evidence>
<accession>A0A0B5QPU9</accession>
<dbReference type="RefSeq" id="WP_041897530.1">
    <property type="nucleotide sequence ID" value="NZ_CP010086.2"/>
</dbReference>
<dbReference type="Pfam" id="PF06821">
    <property type="entry name" value="Ser_hydrolase"/>
    <property type="match status" value="1"/>
</dbReference>
<dbReference type="Proteomes" id="UP000031866">
    <property type="component" value="Chromosome"/>
</dbReference>
<sequence length="194" mass="21979">MKAINIYVIHGYTSSSKSEWFPWLKEQFKDSSIKVNVPDMPDSGDPHLEAWLKHLHKCIMDIDENTILIGHSLGCITVLRYILEKNIKIKGAILVSGFINKNPMEEQTEGIQEFVDSPLDVAKIKTLTPKRIVVTATDDDIVPTEATQKLAEELDANLIILESGKHFIARDGYTKFPVLLNEIKKLIDSYNIPY</sequence>
<name>A0A0B5QPU9_CLOBE</name>
<gene>
    <name evidence="1" type="ORF">LF65_03476</name>
</gene>
<dbReference type="STRING" id="1520.LF65_03476"/>
<reference evidence="2" key="1">
    <citation type="submission" date="2014-12" db="EMBL/GenBank/DDBJ databases">
        <title>Genome sequence of Clostridium beijerinckii strain 59B.</title>
        <authorList>
            <person name="Little G.T."/>
            <person name="Minton N.P."/>
        </authorList>
    </citation>
    <scope>NUCLEOTIDE SEQUENCE [LARGE SCALE GENOMIC DNA]</scope>
    <source>
        <strain evidence="2">59B</strain>
    </source>
</reference>
<proteinExistence type="predicted"/>
<dbReference type="InterPro" id="IPR029058">
    <property type="entry name" value="AB_hydrolase_fold"/>
</dbReference>
<organism evidence="1 2">
    <name type="scientific">Clostridium beijerinckii</name>
    <name type="common">Clostridium MP</name>
    <dbReference type="NCBI Taxonomy" id="1520"/>
    <lineage>
        <taxon>Bacteria</taxon>
        <taxon>Bacillati</taxon>
        <taxon>Bacillota</taxon>
        <taxon>Clostridia</taxon>
        <taxon>Eubacteriales</taxon>
        <taxon>Clostridiaceae</taxon>
        <taxon>Clostridium</taxon>
    </lineage>
</organism>